<name>A0A1N7S7D1_9BURK</name>
<comment type="caution">
    <text evidence="2">The sequence shown here is derived from an EMBL/GenBank/DDBJ whole genome shotgun (WGS) entry which is preliminary data.</text>
</comment>
<evidence type="ECO:0000313" key="2">
    <source>
        <dbReference type="EMBL" id="SIT43211.1"/>
    </source>
</evidence>
<keyword evidence="1" id="KW-0472">Membrane</keyword>
<keyword evidence="1" id="KW-0812">Transmembrane</keyword>
<protein>
    <submittedName>
        <fullName evidence="2">Uncharacterized protein</fullName>
    </submittedName>
</protein>
<gene>
    <name evidence="2" type="ORF">BN2476_340120</name>
</gene>
<evidence type="ECO:0000256" key="1">
    <source>
        <dbReference type="SAM" id="Phobius"/>
    </source>
</evidence>
<accession>A0A1N7S7D1</accession>
<keyword evidence="3" id="KW-1185">Reference proteome</keyword>
<organism evidence="2 3">
    <name type="scientific">Paraburkholderia piptadeniae</name>
    <dbReference type="NCBI Taxonomy" id="1701573"/>
    <lineage>
        <taxon>Bacteria</taxon>
        <taxon>Pseudomonadati</taxon>
        <taxon>Pseudomonadota</taxon>
        <taxon>Betaproteobacteria</taxon>
        <taxon>Burkholderiales</taxon>
        <taxon>Burkholderiaceae</taxon>
        <taxon>Paraburkholderia</taxon>
    </lineage>
</organism>
<evidence type="ECO:0000313" key="3">
    <source>
        <dbReference type="Proteomes" id="UP000195569"/>
    </source>
</evidence>
<dbReference type="AlphaFoldDB" id="A0A1N7S7D1"/>
<keyword evidence="1" id="KW-1133">Transmembrane helix</keyword>
<reference evidence="2" key="1">
    <citation type="submission" date="2016-12" db="EMBL/GenBank/DDBJ databases">
        <authorList>
            <person name="Moulin L."/>
        </authorList>
    </citation>
    <scope>NUCLEOTIDE SEQUENCE [LARGE SCALE GENOMIC DNA]</scope>
    <source>
        <strain evidence="2">STM 7183</strain>
    </source>
</reference>
<proteinExistence type="predicted"/>
<dbReference type="Proteomes" id="UP000195569">
    <property type="component" value="Unassembled WGS sequence"/>
</dbReference>
<dbReference type="RefSeq" id="WP_235850879.1">
    <property type="nucleotide sequence ID" value="NZ_CYGY02000034.1"/>
</dbReference>
<dbReference type="EMBL" id="CYGY02000034">
    <property type="protein sequence ID" value="SIT43211.1"/>
    <property type="molecule type" value="Genomic_DNA"/>
</dbReference>
<feature type="transmembrane region" description="Helical" evidence="1">
    <location>
        <begin position="37"/>
        <end position="59"/>
    </location>
</feature>
<sequence length="308" mass="32897">MMNNGIETNVVETYGVETNVIETNGVERRARAQSGQALVEFLVAAMLAMSVLLLAIVMLGKFNDVRNHTLMGSRYAAWERTVWIDGGAEVSSTRDWYARFGGGALQLQKSDQQIQHEVLARVVAGNGAPIAGTDRDAQSLAVAQPAMWKDHGGEALLHSASDVAVSTGESDMPTQLDAYTSNGFGAIPMAGATASGAPFAATLDLPTRTLQTATLRIATAAHNVALQRLWHGFDGFAFGDTNALLMNAWLPQGAAHARALFTQAVPAANAPLITPSLYQGLREYAPEIDTLEIGRIRDEIVPADRLAR</sequence>